<name>A0A6M7WKW7_RHILI</name>
<reference evidence="1 2" key="1">
    <citation type="submission" date="2018-10" db="EMBL/GenBank/DDBJ databases">
        <authorList>
            <person name="Perry B.J."/>
            <person name="Sullivan J.T."/>
            <person name="Murphy R.J.T."/>
            <person name="Ramsay J.P."/>
            <person name="Ronson C.W."/>
        </authorList>
    </citation>
    <scope>NUCLEOTIDE SEQUENCE [LARGE SCALE GENOMIC DNA]</scope>
    <source>
        <strain evidence="1 2">R88b</strain>
    </source>
</reference>
<dbReference type="EMBL" id="CP033367">
    <property type="protein sequence ID" value="QKD02717.1"/>
    <property type="molecule type" value="Genomic_DNA"/>
</dbReference>
<sequence length="264" mass="29083">MGRNTVRILTASLSLLNIRLGYWLANPYRIGAFRDRVNRAIANVGTWFFATETAGFLDEKQLNVYLTDGGHIENLGIYELLRRRCKVILAVDAEADPALTFPSLVGLQVMARIDLGVRIDLGWQTIQSGALAVTPSKPNGAKGPPGPHGPHAAIGVIQYDDDDEPGVLIYIKSSLSGDENDYILDYMRRNPTFPHETTVDQFFNEEQFEAYRALGFHAARGLLTGADDFGKPAEIPKHWSRHVAAALALLNVPKSMATKIVARI</sequence>
<dbReference type="GO" id="GO:0004623">
    <property type="term" value="F:phospholipase A2 activity"/>
    <property type="evidence" value="ECO:0007669"/>
    <property type="project" value="TreeGrafter"/>
</dbReference>
<dbReference type="Proteomes" id="UP000503017">
    <property type="component" value="Chromosome"/>
</dbReference>
<dbReference type="PANTHER" id="PTHR10728:SF40">
    <property type="entry name" value="PATATIN FAMILY PROTEIN"/>
    <property type="match status" value="1"/>
</dbReference>
<gene>
    <name evidence="1" type="ORF">EB235_15400</name>
</gene>
<evidence type="ECO:0000313" key="1">
    <source>
        <dbReference type="EMBL" id="QKD02717.1"/>
    </source>
</evidence>
<dbReference type="Gene3D" id="3.40.1090.10">
    <property type="entry name" value="Cytosolic phospholipase A2 catalytic domain"/>
    <property type="match status" value="1"/>
</dbReference>
<dbReference type="GO" id="GO:0046475">
    <property type="term" value="P:glycerophospholipid catabolic process"/>
    <property type="evidence" value="ECO:0007669"/>
    <property type="project" value="TreeGrafter"/>
</dbReference>
<dbReference type="InterPro" id="IPR016035">
    <property type="entry name" value="Acyl_Trfase/lysoPLipase"/>
</dbReference>
<proteinExistence type="predicted"/>
<evidence type="ECO:0000313" key="2">
    <source>
        <dbReference type="Proteomes" id="UP000503017"/>
    </source>
</evidence>
<dbReference type="GO" id="GO:0005829">
    <property type="term" value="C:cytosol"/>
    <property type="evidence" value="ECO:0007669"/>
    <property type="project" value="TreeGrafter"/>
</dbReference>
<organism evidence="1 2">
    <name type="scientific">Mesorhizobium loti R88b</name>
    <dbReference type="NCBI Taxonomy" id="935548"/>
    <lineage>
        <taxon>Bacteria</taxon>
        <taxon>Pseudomonadati</taxon>
        <taxon>Pseudomonadota</taxon>
        <taxon>Alphaproteobacteria</taxon>
        <taxon>Hyphomicrobiales</taxon>
        <taxon>Phyllobacteriaceae</taxon>
        <taxon>Mesorhizobium</taxon>
    </lineage>
</organism>
<protein>
    <submittedName>
        <fullName evidence="1">Uncharacterized protein</fullName>
    </submittedName>
</protein>
<dbReference type="SUPFAM" id="SSF52151">
    <property type="entry name" value="FabD/lysophospholipase-like"/>
    <property type="match status" value="1"/>
</dbReference>
<dbReference type="PANTHER" id="PTHR10728">
    <property type="entry name" value="CYTOSOLIC PHOSPHOLIPASE A2"/>
    <property type="match status" value="1"/>
</dbReference>
<dbReference type="AlphaFoldDB" id="A0A6M7WKW7"/>
<accession>A0A6M7WKW7</accession>